<dbReference type="Proteomes" id="UP000510721">
    <property type="component" value="Chromosome"/>
</dbReference>
<dbReference type="RefSeq" id="WP_180938845.1">
    <property type="nucleotide sequence ID" value="NZ_CP041238.1"/>
</dbReference>
<organism evidence="1 2">
    <name type="scientific">Sinorhizobium mexicanum</name>
    <dbReference type="NCBI Taxonomy" id="375549"/>
    <lineage>
        <taxon>Bacteria</taxon>
        <taxon>Pseudomonadati</taxon>
        <taxon>Pseudomonadota</taxon>
        <taxon>Alphaproteobacteria</taxon>
        <taxon>Hyphomicrobiales</taxon>
        <taxon>Rhizobiaceae</taxon>
        <taxon>Sinorhizobium/Ensifer group</taxon>
        <taxon>Sinorhizobium</taxon>
    </lineage>
</organism>
<sequence>MHVQNVVEITPTDGLLPAAVIITAYRSSRYGLVVFVLNDVAPAAIDVILDPVVSTMPLSIPGVLYVQISDEARVSQAVSSAETVYVATETFHDLAVGYGASPGNIRPVGSSQYRPRKRVVFAKSGEARGLPKMRRAPMRPVLYQACRTQLRDGETRHA</sequence>
<evidence type="ECO:0000313" key="1">
    <source>
        <dbReference type="EMBL" id="QLL62930.1"/>
    </source>
</evidence>
<accession>A0A859QKH5</accession>
<name>A0A859QKH5_9HYPH</name>
<reference evidence="1 2" key="1">
    <citation type="submission" date="2019-06" db="EMBL/GenBank/DDBJ databases">
        <title>Complete genome sequence of Ensifer mexicanus ITTG R7 isolated from nodules of Acacia angustissima (Mill.) Kuntze.</title>
        <authorList>
            <person name="Rincon-Rosales R."/>
            <person name="Rogel M.A."/>
            <person name="Guerrero G."/>
            <person name="Rincon-Molina C.I."/>
            <person name="Lopez-Lopez A."/>
            <person name="Martinez-Romero E."/>
        </authorList>
    </citation>
    <scope>NUCLEOTIDE SEQUENCE [LARGE SCALE GENOMIC DNA]</scope>
    <source>
        <strain evidence="1 2">ITTG R7</strain>
    </source>
</reference>
<keyword evidence="2" id="KW-1185">Reference proteome</keyword>
<dbReference type="EMBL" id="CP041238">
    <property type="protein sequence ID" value="QLL62930.1"/>
    <property type="molecule type" value="Genomic_DNA"/>
</dbReference>
<protein>
    <submittedName>
        <fullName evidence="1">Uncharacterized protein</fullName>
    </submittedName>
</protein>
<dbReference type="AlphaFoldDB" id="A0A859QKH5"/>
<proteinExistence type="predicted"/>
<evidence type="ECO:0000313" key="2">
    <source>
        <dbReference type="Proteomes" id="UP000510721"/>
    </source>
</evidence>
<gene>
    <name evidence="1" type="ORF">FKV68_16505</name>
</gene>
<dbReference type="KEGG" id="emx:FKV68_16505"/>